<name>A0ABN3BLX5_9ACTN</name>
<dbReference type="RefSeq" id="WP_346163143.1">
    <property type="nucleotide sequence ID" value="NZ_BAAAOQ010000012.1"/>
</dbReference>
<comment type="caution">
    <text evidence="2">The sequence shown here is derived from an EMBL/GenBank/DDBJ whole genome shotgun (WGS) entry which is preliminary data.</text>
</comment>
<evidence type="ECO:0000313" key="2">
    <source>
        <dbReference type="EMBL" id="GAA2197915.1"/>
    </source>
</evidence>
<proteinExistence type="predicted"/>
<feature type="region of interest" description="Disordered" evidence="1">
    <location>
        <begin position="72"/>
        <end position="100"/>
    </location>
</feature>
<reference evidence="2 3" key="1">
    <citation type="journal article" date="2019" name="Int. J. Syst. Evol. Microbiol.">
        <title>The Global Catalogue of Microorganisms (GCM) 10K type strain sequencing project: providing services to taxonomists for standard genome sequencing and annotation.</title>
        <authorList>
            <consortium name="The Broad Institute Genomics Platform"/>
            <consortium name="The Broad Institute Genome Sequencing Center for Infectious Disease"/>
            <person name="Wu L."/>
            <person name="Ma J."/>
        </authorList>
    </citation>
    <scope>NUCLEOTIDE SEQUENCE [LARGE SCALE GENOMIC DNA]</scope>
    <source>
        <strain evidence="2 3">JCM 14924</strain>
    </source>
</reference>
<keyword evidence="3" id="KW-1185">Reference proteome</keyword>
<gene>
    <name evidence="2" type="ORF">GCM10009787_38410</name>
</gene>
<dbReference type="EMBL" id="BAAAOQ010000012">
    <property type="protein sequence ID" value="GAA2197915.1"/>
    <property type="molecule type" value="Genomic_DNA"/>
</dbReference>
<dbReference type="Proteomes" id="UP001501391">
    <property type="component" value="Unassembled WGS sequence"/>
</dbReference>
<accession>A0ABN3BLX5</accession>
<protein>
    <submittedName>
        <fullName evidence="2">Uncharacterized protein</fullName>
    </submittedName>
</protein>
<evidence type="ECO:0000313" key="3">
    <source>
        <dbReference type="Proteomes" id="UP001501391"/>
    </source>
</evidence>
<sequence length="168" mass="16974">MSMPQTGKLQLSSTNAAVVTGGDTSTFTQVTFPSPFPANAAVIVIPSVQTFNGPETPGLHIADVTTTGFKMRPRDRLSPHQSCDSGPGKGYGDLPPPAAPHTPSVLRTCGASGVAGAGNGGTRLVPEGELPPRTGVKALIGCICVAAVLLPCSPRRGDNPSDGKVGTC</sequence>
<evidence type="ECO:0000256" key="1">
    <source>
        <dbReference type="SAM" id="MobiDB-lite"/>
    </source>
</evidence>
<organism evidence="2 3">
    <name type="scientific">Streptomyces bangladeshensis</name>
    <dbReference type="NCBI Taxonomy" id="295352"/>
    <lineage>
        <taxon>Bacteria</taxon>
        <taxon>Bacillati</taxon>
        <taxon>Actinomycetota</taxon>
        <taxon>Actinomycetes</taxon>
        <taxon>Kitasatosporales</taxon>
        <taxon>Streptomycetaceae</taxon>
        <taxon>Streptomyces</taxon>
    </lineage>
</organism>